<feature type="region of interest" description="Disordered" evidence="2">
    <location>
        <begin position="641"/>
        <end position="665"/>
    </location>
</feature>
<feature type="region of interest" description="Disordered" evidence="2">
    <location>
        <begin position="517"/>
        <end position="542"/>
    </location>
</feature>
<dbReference type="VEuPathDB" id="TriTrypDB:LtaPh_3325500"/>
<feature type="compositionally biased region" description="Polar residues" evidence="2">
    <location>
        <begin position="517"/>
        <end position="528"/>
    </location>
</feature>
<dbReference type="EMBL" id="BLBS01000052">
    <property type="protein sequence ID" value="GET91988.1"/>
    <property type="molecule type" value="Genomic_DNA"/>
</dbReference>
<feature type="coiled-coil region" evidence="1">
    <location>
        <begin position="265"/>
        <end position="367"/>
    </location>
</feature>
<organism evidence="3 4">
    <name type="scientific">Leishmania tarentolae</name>
    <name type="common">Sauroleishmania tarentolae</name>
    <dbReference type="NCBI Taxonomy" id="5689"/>
    <lineage>
        <taxon>Eukaryota</taxon>
        <taxon>Discoba</taxon>
        <taxon>Euglenozoa</taxon>
        <taxon>Kinetoplastea</taxon>
        <taxon>Metakinetoplastina</taxon>
        <taxon>Trypanosomatida</taxon>
        <taxon>Trypanosomatidae</taxon>
        <taxon>Leishmaniinae</taxon>
        <taxon>Leishmania</taxon>
        <taxon>lizard Leishmania</taxon>
    </lineage>
</organism>
<evidence type="ECO:0000256" key="2">
    <source>
        <dbReference type="SAM" id="MobiDB-lite"/>
    </source>
</evidence>
<gene>
    <name evidence="3" type="ORF">LtaPh_3325500</name>
</gene>
<keyword evidence="4" id="KW-1185">Reference proteome</keyword>
<evidence type="ECO:0000313" key="3">
    <source>
        <dbReference type="EMBL" id="GET91988.1"/>
    </source>
</evidence>
<feature type="compositionally biased region" description="Polar residues" evidence="2">
    <location>
        <begin position="186"/>
        <end position="195"/>
    </location>
</feature>
<keyword evidence="1" id="KW-0175">Coiled coil</keyword>
<sequence length="1225" mass="133199">MEEDPSTLLTPTLTATNSGAFSPAKRPYHSRDDTLPSPPPPPLCSYEVPGVLHTAPFGRSLSQQWMSPENTGVAEWDAHDSERKLLDAEGRSTLGSSDVQLHWQHRQAAVLTSLAAAEDSVDAAMFSTLAGGDGSKVSPVEPLPTNETSGGALLHTPEAATMTREKEAAVSHQLSHPFPISALTTSTEATPQQSDLLPRSSTTASPSTAKSASSPTSGNASPEMRCISSVARAALSTVKLNLQVEVPKFRLQQTERAVTSQVALFEEARMENEELRQQLGALLLIQEELERRCQQREAVTGRAEQRHESEIKVLELEKEQALAQLRESYEEQLQALRDAEVVAQSNVDALAKEVVTLRRQLSVTQQELRASMEEQLECQRQSDEAISRQARMEAECVASQAAAADAQAKITAQLSELRRKLWATEERASAAELALQSLCSQLTAAAENTLAGATAGADVEVEENCEQDETADAKPVQCCLTSKNFKGAEATAAPVVFDEAAVLSAVLSVMEDSGIGTTLPSPLRSSSEMGGKETAERSPYSSTCTSMKNEALLSQDQLTAPLLPPSADTCSAPIRAHLSNAARLRCRQHRELIQSVLARVSDAYQRVARRSATDARLCAVEHVLFKEIKEWRARLDERHQRLPSNERARQDDGSHAHGGDAAGCQAPHSISTRRCSVGVVTDAVDSFNAHVTKVAAAAALQREETGAKAAYEETLAESQRQLRYERSYIVQLQNEIQSLRTSNNAATVLESLTNTLQTLRAAVCRLVRDAVADMQRLYGQRSQRLQAAATNIGGFASEMVFREDTGHLLRRRWRSMHEADTHRLKSSSSAGETDDVTCATIALPSYSPLLDFAFVRAVHKSILRAEALIEKVSTTLLRENDRVFAHAHALFGAYKEDQGSVCATCAPTRSHMMSFSARDAVQDSWSGANRAGREVSSHRVAEEGGTSYRGDIPLVPPWTAFSAATGNRTAHQQKVYAEMRDLLHRSAASHYDVPAPAISASHHSRAEPLWLLGAQPQQARPSGMNVSPTPQRSPYVAAYFTGPAEFPRVDSSYVLLDSAETPATVAADARLGFAQLADAMQELRNVGRVLDNIRDAEETREEKWQQCLQHWQGAILEAVDGVRERIESALTLLRRPEVEGVVAGDTMNNETSAHVTSTLKAISRGICAHSVCDELERAPERQRVPRSVSQEMKSPVVPPHGPSRLAEALSGKMRSKADEAALLSA</sequence>
<feature type="compositionally biased region" description="Low complexity" evidence="2">
    <location>
        <begin position="200"/>
        <end position="217"/>
    </location>
</feature>
<feature type="region of interest" description="Disordered" evidence="2">
    <location>
        <begin position="186"/>
        <end position="223"/>
    </location>
</feature>
<protein>
    <submittedName>
        <fullName evidence="3">Uncharacterized protein</fullName>
    </submittedName>
</protein>
<reference evidence="3" key="1">
    <citation type="submission" date="2019-11" db="EMBL/GenBank/DDBJ databases">
        <title>Leishmania tarentolae CDS.</title>
        <authorList>
            <person name="Goto Y."/>
            <person name="Yamagishi J."/>
        </authorList>
    </citation>
    <scope>NUCLEOTIDE SEQUENCE [LARGE SCALE GENOMIC DNA]</scope>
    <source>
        <strain evidence="3">Parrot Tar II</strain>
    </source>
</reference>
<comment type="caution">
    <text evidence="3">The sequence shown here is derived from an EMBL/GenBank/DDBJ whole genome shotgun (WGS) entry which is preliminary data.</text>
</comment>
<evidence type="ECO:0000313" key="4">
    <source>
        <dbReference type="Proteomes" id="UP000419144"/>
    </source>
</evidence>
<evidence type="ECO:0000256" key="1">
    <source>
        <dbReference type="SAM" id="Coils"/>
    </source>
</evidence>
<dbReference type="AlphaFoldDB" id="A0A640KRH7"/>
<name>A0A640KRH7_LEITA</name>
<feature type="compositionally biased region" description="Low complexity" evidence="2">
    <location>
        <begin position="7"/>
        <end position="16"/>
    </location>
</feature>
<dbReference type="OrthoDB" id="267472at2759"/>
<feature type="compositionally biased region" description="Basic and acidic residues" evidence="2">
    <location>
        <begin position="641"/>
        <end position="658"/>
    </location>
</feature>
<feature type="region of interest" description="Disordered" evidence="2">
    <location>
        <begin position="132"/>
        <end position="153"/>
    </location>
</feature>
<feature type="region of interest" description="Disordered" evidence="2">
    <location>
        <begin position="1178"/>
        <end position="1225"/>
    </location>
</feature>
<dbReference type="Proteomes" id="UP000419144">
    <property type="component" value="Unassembled WGS sequence"/>
</dbReference>
<proteinExistence type="predicted"/>
<feature type="region of interest" description="Disordered" evidence="2">
    <location>
        <begin position="1"/>
        <end position="43"/>
    </location>
</feature>
<accession>A0A640KRH7</accession>